<dbReference type="PROSITE" id="PS50158">
    <property type="entry name" value="ZF_CCHC"/>
    <property type="match status" value="1"/>
</dbReference>
<dbReference type="Pfam" id="PF00098">
    <property type="entry name" value="zf-CCHC"/>
    <property type="match status" value="1"/>
</dbReference>
<evidence type="ECO:0000256" key="3">
    <source>
        <dbReference type="SAM" id="MobiDB-lite"/>
    </source>
</evidence>
<dbReference type="EMBL" id="JARKIE010000395">
    <property type="protein sequence ID" value="KAJ7645741.1"/>
    <property type="molecule type" value="Genomic_DNA"/>
</dbReference>
<name>A0AAD7CD23_MYCRO</name>
<dbReference type="PANTHER" id="PTHR15503:SF22">
    <property type="entry name" value="TRANSPOSON TY3-I GAG POLYPROTEIN"/>
    <property type="match status" value="1"/>
</dbReference>
<dbReference type="InterPro" id="IPR032567">
    <property type="entry name" value="RTL1-rel"/>
</dbReference>
<dbReference type="GO" id="GO:0003676">
    <property type="term" value="F:nucleic acid binding"/>
    <property type="evidence" value="ECO:0007669"/>
    <property type="project" value="InterPro"/>
</dbReference>
<evidence type="ECO:0000313" key="5">
    <source>
        <dbReference type="EMBL" id="KAJ7645741.1"/>
    </source>
</evidence>
<evidence type="ECO:0000256" key="2">
    <source>
        <dbReference type="PROSITE-ProRule" id="PRU00047"/>
    </source>
</evidence>
<comment type="caution">
    <text evidence="5">The sequence shown here is derived from an EMBL/GenBank/DDBJ whole genome shotgun (WGS) entry which is preliminary data.</text>
</comment>
<keyword evidence="2" id="KW-0479">Metal-binding</keyword>
<dbReference type="SMART" id="SM00343">
    <property type="entry name" value="ZnF_C2HC"/>
    <property type="match status" value="1"/>
</dbReference>
<dbReference type="PANTHER" id="PTHR15503">
    <property type="entry name" value="LDOC1 RELATED"/>
    <property type="match status" value="1"/>
</dbReference>
<evidence type="ECO:0000256" key="1">
    <source>
        <dbReference type="ARBA" id="ARBA00022664"/>
    </source>
</evidence>
<keyword evidence="1" id="KW-0507">mRNA processing</keyword>
<keyword evidence="2" id="KW-0863">Zinc-finger</keyword>
<reference evidence="5" key="1">
    <citation type="submission" date="2023-03" db="EMBL/GenBank/DDBJ databases">
        <title>Massive genome expansion in bonnet fungi (Mycena s.s.) driven by repeated elements and novel gene families across ecological guilds.</title>
        <authorList>
            <consortium name="Lawrence Berkeley National Laboratory"/>
            <person name="Harder C.B."/>
            <person name="Miyauchi S."/>
            <person name="Viragh M."/>
            <person name="Kuo A."/>
            <person name="Thoen E."/>
            <person name="Andreopoulos B."/>
            <person name="Lu D."/>
            <person name="Skrede I."/>
            <person name="Drula E."/>
            <person name="Henrissat B."/>
            <person name="Morin E."/>
            <person name="Kohler A."/>
            <person name="Barry K."/>
            <person name="LaButti K."/>
            <person name="Morin E."/>
            <person name="Salamov A."/>
            <person name="Lipzen A."/>
            <person name="Mereny Z."/>
            <person name="Hegedus B."/>
            <person name="Baldrian P."/>
            <person name="Stursova M."/>
            <person name="Weitz H."/>
            <person name="Taylor A."/>
            <person name="Grigoriev I.V."/>
            <person name="Nagy L.G."/>
            <person name="Martin F."/>
            <person name="Kauserud H."/>
        </authorList>
    </citation>
    <scope>NUCLEOTIDE SEQUENCE</scope>
    <source>
        <strain evidence="5">CBHHK067</strain>
    </source>
</reference>
<dbReference type="Pfam" id="PF08284">
    <property type="entry name" value="RVP_2"/>
    <property type="match status" value="1"/>
</dbReference>
<dbReference type="InterPro" id="IPR036875">
    <property type="entry name" value="Znf_CCHC_sf"/>
</dbReference>
<feature type="domain" description="CCHC-type" evidence="4">
    <location>
        <begin position="260"/>
        <end position="275"/>
    </location>
</feature>
<keyword evidence="6" id="KW-1185">Reference proteome</keyword>
<gene>
    <name evidence="5" type="ORF">B0H17DRAFT_959444</name>
</gene>
<protein>
    <recommendedName>
        <fullName evidence="4">CCHC-type domain-containing protein</fullName>
    </recommendedName>
</protein>
<evidence type="ECO:0000313" key="6">
    <source>
        <dbReference type="Proteomes" id="UP001221757"/>
    </source>
</evidence>
<proteinExistence type="predicted"/>
<dbReference type="Proteomes" id="UP001221757">
    <property type="component" value="Unassembled WGS sequence"/>
</dbReference>
<dbReference type="InterPro" id="IPR021109">
    <property type="entry name" value="Peptidase_aspartic_dom_sf"/>
</dbReference>
<feature type="region of interest" description="Disordered" evidence="3">
    <location>
        <begin position="271"/>
        <end position="293"/>
    </location>
</feature>
<dbReference type="Gene3D" id="4.10.60.10">
    <property type="entry name" value="Zinc finger, CCHC-type"/>
    <property type="match status" value="1"/>
</dbReference>
<sequence length="906" mass="100825">MTLKPIPPKRYNGESNANAIQRFARESRAYVRMGHVAADEQVFFVSYYLDGRALDFYNQIVEPDDEAWALEKFFVELFEFCFPADFRIKQCKRLDRCYQGSKDVAAHVAEWSAIYNTIGLEETQEKVVKLFNSFTQAIQGEIYRDKIDAEVATWEQMVKAAEQAEILLGLINKKTYDGPSRPPQGPSRTDTHQRDGQGKSSTSRGGFRGRGRGRGGRFGGSSRPRDEVLRTSSVGVPPGKGERVELSPQKRNEMLAKGLCFTCGEPGHLSRNCEKKNSVPSKKKGKPPGLSTHAVRLQSGSALRDTLFESTAVLETLHVDAMQFDLSGVEKGGEPIQTLDFSDPESFDLISELQSVISDDSEPKGSPLKKRKPGCADPTCWCMKGGDVKPIGDIYAFNATLMLQAAQPYPGDASPCEPDDAFKEERFLLYSVSDDDYIIMDRQRDSELTINKEFLRNPDFMPALWYAQEILEGMGLDSHDAVSVERYLEELGDIELGDVLGNTVAALLDFFQPYPGDEQVPWSDVRRDAVRFRVQRVGLEDLVIEDAYFDEVTVLPIDYLRQSRFHMLDWFACRRSAELGLEYNESLFGSLFDKPAPTVEGEYFLYCGGVQIPADSVKGISRTASIPRVSNRVVARPLVIVVRVNGEPVRALVDSGSLGDLISSSVADRLKLKRKELDDPITLQLAVQGSRSKINNSVDVKFSYQDISEKRSFLVANLSAYDMILGTAWLFQHKVSIGINPARVCIGSADSVPLEGVATARVFAGAAGLSEDKLQAARDELLEYAKPICKTAAETGLPPLRAINHTIPLIDEEKIYPWRPSRCPEALRAQWDAKRQDLLKAGRWEVTNSGKYLLDAADSEGQNDACKTSRGCGLTGPQREYKKMTSPLPDMEGILRRATRCNSVRS</sequence>
<dbReference type="SUPFAM" id="SSF50630">
    <property type="entry name" value="Acid proteases"/>
    <property type="match status" value="1"/>
</dbReference>
<dbReference type="GO" id="GO:0006397">
    <property type="term" value="P:mRNA processing"/>
    <property type="evidence" value="ECO:0007669"/>
    <property type="project" value="UniProtKB-KW"/>
</dbReference>
<dbReference type="GO" id="GO:0008270">
    <property type="term" value="F:zinc ion binding"/>
    <property type="evidence" value="ECO:0007669"/>
    <property type="project" value="UniProtKB-KW"/>
</dbReference>
<feature type="region of interest" description="Disordered" evidence="3">
    <location>
        <begin position="175"/>
        <end position="244"/>
    </location>
</feature>
<dbReference type="InterPro" id="IPR001878">
    <property type="entry name" value="Znf_CCHC"/>
</dbReference>
<dbReference type="SUPFAM" id="SSF57756">
    <property type="entry name" value="Retrovirus zinc finger-like domains"/>
    <property type="match status" value="1"/>
</dbReference>
<keyword evidence="2" id="KW-0862">Zinc</keyword>
<accession>A0AAD7CD23</accession>
<dbReference type="Gene3D" id="2.40.70.10">
    <property type="entry name" value="Acid Proteases"/>
    <property type="match status" value="1"/>
</dbReference>
<dbReference type="AlphaFoldDB" id="A0AAD7CD23"/>
<evidence type="ECO:0000259" key="4">
    <source>
        <dbReference type="PROSITE" id="PS50158"/>
    </source>
</evidence>
<dbReference type="CDD" id="cd00303">
    <property type="entry name" value="retropepsin_like"/>
    <property type="match status" value="1"/>
</dbReference>
<organism evidence="5 6">
    <name type="scientific">Mycena rosella</name>
    <name type="common">Pink bonnet</name>
    <name type="synonym">Agaricus rosellus</name>
    <dbReference type="NCBI Taxonomy" id="1033263"/>
    <lineage>
        <taxon>Eukaryota</taxon>
        <taxon>Fungi</taxon>
        <taxon>Dikarya</taxon>
        <taxon>Basidiomycota</taxon>
        <taxon>Agaricomycotina</taxon>
        <taxon>Agaricomycetes</taxon>
        <taxon>Agaricomycetidae</taxon>
        <taxon>Agaricales</taxon>
        <taxon>Marasmiineae</taxon>
        <taxon>Mycenaceae</taxon>
        <taxon>Mycena</taxon>
    </lineage>
</organism>